<dbReference type="NCBIfam" id="TIGR02227">
    <property type="entry name" value="sigpep_I_bact"/>
    <property type="match status" value="1"/>
</dbReference>
<feature type="active site" evidence="6">
    <location>
        <position position="79"/>
    </location>
</feature>
<evidence type="ECO:0000313" key="9">
    <source>
        <dbReference type="EMBL" id="MBV7271974.1"/>
    </source>
</evidence>
<dbReference type="GO" id="GO:0009003">
    <property type="term" value="F:signal peptidase activity"/>
    <property type="evidence" value="ECO:0007669"/>
    <property type="project" value="UniProtKB-EC"/>
</dbReference>
<reference evidence="9" key="1">
    <citation type="submission" date="2020-12" db="EMBL/GenBank/DDBJ databases">
        <title>Clostridium thailandense sp. nov., a novel acetogenic bacterium isolated from peat land soil in Thailand.</title>
        <authorList>
            <person name="Chaikitkaew S."/>
            <person name="Birkeland N.K."/>
        </authorList>
    </citation>
    <scope>NUCLEOTIDE SEQUENCE</scope>
    <source>
        <strain evidence="9">PL3</strain>
    </source>
</reference>
<dbReference type="InterPro" id="IPR019533">
    <property type="entry name" value="Peptidase_S26"/>
</dbReference>
<dbReference type="PANTHER" id="PTHR43390:SF1">
    <property type="entry name" value="CHLOROPLAST PROCESSING PEPTIDASE"/>
    <property type="match status" value="1"/>
</dbReference>
<dbReference type="Pfam" id="PF10502">
    <property type="entry name" value="Peptidase_S26"/>
    <property type="match status" value="1"/>
</dbReference>
<comment type="catalytic activity">
    <reaction evidence="1 7">
        <text>Cleavage of hydrophobic, N-terminal signal or leader sequences from secreted and periplasmic proteins.</text>
        <dbReference type="EC" id="3.4.21.89"/>
    </reaction>
</comment>
<accession>A0A949TFR7</accession>
<dbReference type="Proteomes" id="UP000694308">
    <property type="component" value="Unassembled WGS sequence"/>
</dbReference>
<dbReference type="InterPro" id="IPR019758">
    <property type="entry name" value="Pept_S26A_signal_pept_1_CS"/>
</dbReference>
<organism evidence="9 10">
    <name type="scientific">Clostridium thailandense</name>
    <dbReference type="NCBI Taxonomy" id="2794346"/>
    <lineage>
        <taxon>Bacteria</taxon>
        <taxon>Bacillati</taxon>
        <taxon>Bacillota</taxon>
        <taxon>Clostridia</taxon>
        <taxon>Eubacteriales</taxon>
        <taxon>Clostridiaceae</taxon>
        <taxon>Clostridium</taxon>
    </lineage>
</organism>
<evidence type="ECO:0000256" key="5">
    <source>
        <dbReference type="ARBA" id="ARBA00022801"/>
    </source>
</evidence>
<dbReference type="InterPro" id="IPR000223">
    <property type="entry name" value="Pept_S26A_signal_pept_1"/>
</dbReference>
<evidence type="ECO:0000256" key="4">
    <source>
        <dbReference type="ARBA" id="ARBA00013208"/>
    </source>
</evidence>
<feature type="domain" description="Peptidase S26" evidence="8">
    <location>
        <begin position="6"/>
        <end position="160"/>
    </location>
</feature>
<evidence type="ECO:0000259" key="8">
    <source>
        <dbReference type="Pfam" id="PF10502"/>
    </source>
</evidence>
<evidence type="ECO:0000256" key="3">
    <source>
        <dbReference type="ARBA" id="ARBA00009370"/>
    </source>
</evidence>
<dbReference type="CDD" id="cd06530">
    <property type="entry name" value="S26_SPase_I"/>
    <property type="match status" value="1"/>
</dbReference>
<keyword evidence="5 7" id="KW-0378">Hydrolase</keyword>
<dbReference type="GO" id="GO:0004252">
    <property type="term" value="F:serine-type endopeptidase activity"/>
    <property type="evidence" value="ECO:0007669"/>
    <property type="project" value="InterPro"/>
</dbReference>
<evidence type="ECO:0000256" key="2">
    <source>
        <dbReference type="ARBA" id="ARBA00004401"/>
    </source>
</evidence>
<dbReference type="InterPro" id="IPR019756">
    <property type="entry name" value="Pept_S26A_signal_pept_1_Ser-AS"/>
</dbReference>
<comment type="caution">
    <text evidence="9">The sequence shown here is derived from an EMBL/GenBank/DDBJ whole genome shotgun (WGS) entry which is preliminary data.</text>
</comment>
<keyword evidence="10" id="KW-1185">Reference proteome</keyword>
<comment type="subcellular location">
    <subcellularLocation>
        <location evidence="2">Cell membrane</location>
        <topology evidence="2">Single-pass type II membrane protein</topology>
    </subcellularLocation>
    <subcellularLocation>
        <location evidence="7">Membrane</location>
        <topology evidence="7">Single-pass type II membrane protein</topology>
    </subcellularLocation>
</comment>
<evidence type="ECO:0000313" key="10">
    <source>
        <dbReference type="Proteomes" id="UP000694308"/>
    </source>
</evidence>
<dbReference type="GO" id="GO:0006465">
    <property type="term" value="P:signal peptide processing"/>
    <property type="evidence" value="ECO:0007669"/>
    <property type="project" value="InterPro"/>
</dbReference>
<comment type="similarity">
    <text evidence="3 7">Belongs to the peptidase S26 family.</text>
</comment>
<feature type="transmembrane region" description="Helical" evidence="7">
    <location>
        <begin position="12"/>
        <end position="32"/>
    </location>
</feature>
<dbReference type="InterPro" id="IPR019757">
    <property type="entry name" value="Pept_S26A_signal_pept_1_Lys-AS"/>
</dbReference>
<dbReference type="PROSITE" id="PS00761">
    <property type="entry name" value="SPASE_I_3"/>
    <property type="match status" value="1"/>
</dbReference>
<protein>
    <recommendedName>
        <fullName evidence="4 7">Signal peptidase I</fullName>
        <ecNumber evidence="4 7">3.4.21.89</ecNumber>
    </recommendedName>
</protein>
<dbReference type="AlphaFoldDB" id="A0A949TFR7"/>
<keyword evidence="7" id="KW-0472">Membrane</keyword>
<gene>
    <name evidence="9" type="primary">lepB</name>
    <name evidence="9" type="ORF">I6U48_03465</name>
</gene>
<name>A0A949TFR7_9CLOT</name>
<keyword evidence="7" id="KW-0645">Protease</keyword>
<dbReference type="RefSeq" id="WP_218319008.1">
    <property type="nucleotide sequence ID" value="NZ_JAEEGC010000014.1"/>
</dbReference>
<evidence type="ECO:0000256" key="6">
    <source>
        <dbReference type="PIRSR" id="PIRSR600223-1"/>
    </source>
</evidence>
<sequence length="186" mass="21379">MVKELIELGKSIVIAIIAAFLIITFVFETVSVDGHSMDPTLNNKDRLIVEKVSYYFRAPKPGDIVVIKYPADPKEKFIKRVIAVGGDRVKIENNKLYINDKPKDESYILEQNMRDFNEVTVPQNTIFVLGDNRNNSRDSRYPDVGFVDYKMVVGRAALRIYPFSRFGKLALNNLLQFGFIDKTFKY</sequence>
<dbReference type="GO" id="GO:0005886">
    <property type="term" value="C:plasma membrane"/>
    <property type="evidence" value="ECO:0007669"/>
    <property type="project" value="UniProtKB-SubCell"/>
</dbReference>
<keyword evidence="7" id="KW-0812">Transmembrane</keyword>
<dbReference type="PANTHER" id="PTHR43390">
    <property type="entry name" value="SIGNAL PEPTIDASE I"/>
    <property type="match status" value="1"/>
</dbReference>
<dbReference type="EC" id="3.4.21.89" evidence="4 7"/>
<dbReference type="EMBL" id="JAEEGC010000014">
    <property type="protein sequence ID" value="MBV7271974.1"/>
    <property type="molecule type" value="Genomic_DNA"/>
</dbReference>
<dbReference type="PROSITE" id="PS00501">
    <property type="entry name" value="SPASE_I_1"/>
    <property type="match status" value="1"/>
</dbReference>
<evidence type="ECO:0000256" key="1">
    <source>
        <dbReference type="ARBA" id="ARBA00000677"/>
    </source>
</evidence>
<dbReference type="PROSITE" id="PS00760">
    <property type="entry name" value="SPASE_I_2"/>
    <property type="match status" value="1"/>
</dbReference>
<evidence type="ECO:0000256" key="7">
    <source>
        <dbReference type="RuleBase" id="RU362042"/>
    </source>
</evidence>
<proteinExistence type="inferred from homology"/>
<feature type="active site" evidence="6">
    <location>
        <position position="36"/>
    </location>
</feature>
<keyword evidence="7" id="KW-1133">Transmembrane helix</keyword>